<feature type="compositionally biased region" description="Basic and acidic residues" evidence="1">
    <location>
        <begin position="375"/>
        <end position="389"/>
    </location>
</feature>
<dbReference type="AlphaFoldDB" id="A0A2T7GBZ1"/>
<dbReference type="OrthoDB" id="7870459at2"/>
<feature type="compositionally biased region" description="Basic and acidic residues" evidence="1">
    <location>
        <begin position="603"/>
        <end position="618"/>
    </location>
</feature>
<evidence type="ECO:0000313" key="3">
    <source>
        <dbReference type="EMBL" id="PVA11934.1"/>
    </source>
</evidence>
<feature type="region of interest" description="Disordered" evidence="1">
    <location>
        <begin position="174"/>
        <end position="358"/>
    </location>
</feature>
<feature type="region of interest" description="Disordered" evidence="1">
    <location>
        <begin position="493"/>
        <end position="521"/>
    </location>
</feature>
<feature type="compositionally biased region" description="Basic and acidic residues" evidence="1">
    <location>
        <begin position="289"/>
        <end position="300"/>
    </location>
</feature>
<protein>
    <recommendedName>
        <fullName evidence="5">Translation initiation factor 2</fullName>
    </recommendedName>
</protein>
<feature type="compositionally biased region" description="Pro residues" evidence="1">
    <location>
        <begin position="265"/>
        <end position="279"/>
    </location>
</feature>
<proteinExistence type="predicted"/>
<evidence type="ECO:0000256" key="1">
    <source>
        <dbReference type="SAM" id="MobiDB-lite"/>
    </source>
</evidence>
<feature type="compositionally biased region" description="Pro residues" evidence="1">
    <location>
        <begin position="244"/>
        <end position="255"/>
    </location>
</feature>
<reference evidence="3 4" key="1">
    <citation type="submission" date="2018-04" db="EMBL/GenBank/DDBJ databases">
        <title>Pelagivirga bohaiensis gen. nov., sp. nov., a bacterium isolated from the Bohai Sea.</title>
        <authorList>
            <person name="Ji X."/>
        </authorList>
    </citation>
    <scope>NUCLEOTIDE SEQUENCE [LARGE SCALE GENOMIC DNA]</scope>
    <source>
        <strain evidence="3 4">BH-SD19</strain>
    </source>
</reference>
<sequence length="937" mass="96687">MKPNFALTLSEDGASLLYRGEQGWTRVGRVPFDSADLAAAFATLQSRARRLPGDPACKLVIPNDQIKYLSIEAEGDPEAAVRAALDGATPYSVDELEYDWTASDGVIQIAAVALETLSEAETFATEHGFDGVSFAAIPEKGAFRGEPFFGVTRRAAEILPDGAMVARDDKPIRVTGDAEIPPAKPAPAPKPAASERAKVPEEPAAGKSAPAKGSADAPDAPVAGAATQAVADAPPAPRKSSPAAPDPVKPAPAKPAPASTASASPPAPTKGAPPAPAEPKAPAAAAHTADPKTPKDKPKAETAGTGMSFSSIRATRGGDTGRATPPLVGEPRLSRLGGADTAATGAAPSLPSPGSDEVADPARLAELAASLMPDPEERLDRDAAEEARADPAPAEKSPGLLGRLTAPRPPKDAPKRPRGAPSPREDERQRMTVFGARQSEVRGKPRFLGLILTALLLLFLVGVAAWASIFLEDGLARFFGSGDEIRLADVPVSDEAAPEETGQEDAGVAPLPGTEDPVEGDAIAALPGDLQQPAERQGARPDVEALPDLPAPLAPSEALARYAATGIWQMAPTSPEIPSAGAPLDDLYAVSVDPGLSLGDPEDLPRRTPDARDTRPETPIDPPPAGTRYEFDDRGFVRASPQGTVTPQGVRIVAGRPPMTPPKEMAQSVTVTTTPSTAEPELPAGASFVGDPALADIRPRLRPQSIVADGVEPSQPAPETREDGENTATDGAEETRITEAAGAASLAALRPQLRPARMSAAAATLQSAQGEAAAPLVDGASLTRALTVATTAAATDPEEEADGGGGDFADATEQAVTASLTPLRRPGDFGERVQRTRERAAAQPVPTAQRMQPAIPSSASVAQQATQKNAIKLRQVNLIGVYGSSASRRALVRLGNGRYQKVKVGDALDGGQVAAIGDSELRYIKRGKNVVLRIPQG</sequence>
<feature type="compositionally biased region" description="Low complexity" evidence="1">
    <location>
        <begin position="202"/>
        <end position="243"/>
    </location>
</feature>
<dbReference type="EMBL" id="QCYH01000001">
    <property type="protein sequence ID" value="PVA11934.1"/>
    <property type="molecule type" value="Genomic_DNA"/>
</dbReference>
<dbReference type="Proteomes" id="UP000244446">
    <property type="component" value="Unassembled WGS sequence"/>
</dbReference>
<feature type="region of interest" description="Disordered" evidence="1">
    <location>
        <begin position="594"/>
        <end position="734"/>
    </location>
</feature>
<feature type="transmembrane region" description="Helical" evidence="2">
    <location>
        <begin position="447"/>
        <end position="471"/>
    </location>
</feature>
<name>A0A2T7GBZ1_9RHOB</name>
<gene>
    <name evidence="3" type="ORF">DC366_03150</name>
</gene>
<feature type="region of interest" description="Disordered" evidence="1">
    <location>
        <begin position="370"/>
        <end position="430"/>
    </location>
</feature>
<keyword evidence="2" id="KW-1133">Transmembrane helix</keyword>
<keyword evidence="2" id="KW-0812">Transmembrane</keyword>
<organism evidence="3 4">
    <name type="scientific">Pelagivirga sediminicola</name>
    <dbReference type="NCBI Taxonomy" id="2170575"/>
    <lineage>
        <taxon>Bacteria</taxon>
        <taxon>Pseudomonadati</taxon>
        <taxon>Pseudomonadota</taxon>
        <taxon>Alphaproteobacteria</taxon>
        <taxon>Rhodobacterales</taxon>
        <taxon>Paracoccaceae</taxon>
        <taxon>Pelagivirga</taxon>
    </lineage>
</organism>
<feature type="compositionally biased region" description="Low complexity" evidence="1">
    <location>
        <begin position="337"/>
        <end position="347"/>
    </location>
</feature>
<evidence type="ECO:0000256" key="2">
    <source>
        <dbReference type="SAM" id="Phobius"/>
    </source>
</evidence>
<evidence type="ECO:0008006" key="5">
    <source>
        <dbReference type="Google" id="ProtNLM"/>
    </source>
</evidence>
<keyword evidence="4" id="KW-1185">Reference proteome</keyword>
<keyword evidence="2" id="KW-0472">Membrane</keyword>
<feature type="compositionally biased region" description="Polar residues" evidence="1">
    <location>
        <begin position="667"/>
        <end position="677"/>
    </location>
</feature>
<comment type="caution">
    <text evidence="3">The sequence shown here is derived from an EMBL/GenBank/DDBJ whole genome shotgun (WGS) entry which is preliminary data.</text>
</comment>
<accession>A0A2T7GBZ1</accession>
<evidence type="ECO:0000313" key="4">
    <source>
        <dbReference type="Proteomes" id="UP000244446"/>
    </source>
</evidence>
<dbReference type="RefSeq" id="WP_108690680.1">
    <property type="nucleotide sequence ID" value="NZ_QCYH01000001.1"/>
</dbReference>